<feature type="compositionally biased region" description="Low complexity" evidence="1">
    <location>
        <begin position="1"/>
        <end position="18"/>
    </location>
</feature>
<name>A0ABQ4B3X1_9ACTN</name>
<feature type="transmembrane region" description="Helical" evidence="2">
    <location>
        <begin position="96"/>
        <end position="115"/>
    </location>
</feature>
<comment type="caution">
    <text evidence="3">The sequence shown here is derived from an EMBL/GenBank/DDBJ whole genome shotgun (WGS) entry which is preliminary data.</text>
</comment>
<organism evidence="3 4">
    <name type="scientific">Actinoplanes palleronii</name>
    <dbReference type="NCBI Taxonomy" id="113570"/>
    <lineage>
        <taxon>Bacteria</taxon>
        <taxon>Bacillati</taxon>
        <taxon>Actinomycetota</taxon>
        <taxon>Actinomycetes</taxon>
        <taxon>Micromonosporales</taxon>
        <taxon>Micromonosporaceae</taxon>
        <taxon>Actinoplanes</taxon>
    </lineage>
</organism>
<evidence type="ECO:0000313" key="3">
    <source>
        <dbReference type="EMBL" id="GIE65358.1"/>
    </source>
</evidence>
<dbReference type="EMBL" id="BOMS01000018">
    <property type="protein sequence ID" value="GIE65358.1"/>
    <property type="molecule type" value="Genomic_DNA"/>
</dbReference>
<accession>A0ABQ4B3X1</accession>
<keyword evidence="2" id="KW-0812">Transmembrane</keyword>
<proteinExistence type="predicted"/>
<keyword evidence="2" id="KW-1133">Transmembrane helix</keyword>
<dbReference type="Proteomes" id="UP000624709">
    <property type="component" value="Unassembled WGS sequence"/>
</dbReference>
<reference evidence="3 4" key="1">
    <citation type="submission" date="2021-01" db="EMBL/GenBank/DDBJ databases">
        <title>Whole genome shotgun sequence of Actinoplanes palleronii NBRC 14916.</title>
        <authorList>
            <person name="Komaki H."/>
            <person name="Tamura T."/>
        </authorList>
    </citation>
    <scope>NUCLEOTIDE SEQUENCE [LARGE SCALE GENOMIC DNA]</scope>
    <source>
        <strain evidence="3 4">NBRC 14916</strain>
    </source>
</reference>
<evidence type="ECO:0000256" key="1">
    <source>
        <dbReference type="SAM" id="MobiDB-lite"/>
    </source>
</evidence>
<gene>
    <name evidence="3" type="ORF">Apa02nite_014660</name>
</gene>
<feature type="transmembrane region" description="Helical" evidence="2">
    <location>
        <begin position="121"/>
        <end position="140"/>
    </location>
</feature>
<sequence>MPTFARTATTETAETPRTPVQPRRTDDATTQNITRERSEPTTQDINKPSTSTVTPPTAAQRKPITVANPVTPVTPVSPATPATPAAVPVATRRPRASLLATLGLIVSVAGIALVLSGPLAGWGIGVAGLGLVLSLAGLSATRKQHVAGKTDALIGVVVALGAIVLGILALEGQIYWLGTDTQPATSLREWLDAQFANRF</sequence>
<feature type="transmembrane region" description="Helical" evidence="2">
    <location>
        <begin position="152"/>
        <end position="170"/>
    </location>
</feature>
<feature type="region of interest" description="Disordered" evidence="1">
    <location>
        <begin position="1"/>
        <end position="64"/>
    </location>
</feature>
<feature type="compositionally biased region" description="Low complexity" evidence="1">
    <location>
        <begin position="48"/>
        <end position="57"/>
    </location>
</feature>
<keyword evidence="4" id="KW-1185">Reference proteome</keyword>
<keyword evidence="2" id="KW-0472">Membrane</keyword>
<evidence type="ECO:0008006" key="5">
    <source>
        <dbReference type="Google" id="ProtNLM"/>
    </source>
</evidence>
<protein>
    <recommendedName>
        <fullName evidence="5">Thrombospondin</fullName>
    </recommendedName>
</protein>
<evidence type="ECO:0000313" key="4">
    <source>
        <dbReference type="Proteomes" id="UP000624709"/>
    </source>
</evidence>
<evidence type="ECO:0000256" key="2">
    <source>
        <dbReference type="SAM" id="Phobius"/>
    </source>
</evidence>